<dbReference type="Pfam" id="PF14124">
    <property type="entry name" value="DUF4291"/>
    <property type="match status" value="1"/>
</dbReference>
<proteinExistence type="predicted"/>
<sequence>MGFGHWPSDPSTSKDDWVKLKAASLVRIRWDPERDLHLQPLPYRAIQIGIGREAVPRYVEQWVQRITDITDLAHTIHNLVCTENLNTGVAVMRSAQNGV</sequence>
<dbReference type="STRING" id="29421.B2M20_05100"/>
<dbReference type="PANTHER" id="PTHR38567">
    <property type="entry name" value="DUF4291 DOMAIN-CONTAINING PROTEIN"/>
    <property type="match status" value="1"/>
</dbReference>
<dbReference type="EMBL" id="MWPQ01000023">
    <property type="protein sequence ID" value="OPH83788.1"/>
    <property type="molecule type" value="Genomic_DNA"/>
</dbReference>
<dbReference type="AlphaFoldDB" id="A0A1V4I0L5"/>
<evidence type="ECO:0000313" key="1">
    <source>
        <dbReference type="EMBL" id="OPH83788.1"/>
    </source>
</evidence>
<keyword evidence="2" id="KW-1185">Reference proteome</keyword>
<gene>
    <name evidence="1" type="ORF">B2M20_05100</name>
</gene>
<reference evidence="1 2" key="1">
    <citation type="submission" date="2017-02" db="EMBL/GenBank/DDBJ databases">
        <title>Genome sequence of the nitrite-oxidizing bacterium Nitrobacter vulgaris strain Ab1.</title>
        <authorList>
            <person name="Mellbye B.L."/>
            <person name="Davis E.W."/>
            <person name="Spieck E."/>
            <person name="Chang J.H."/>
            <person name="Bottomley P.J."/>
            <person name="Sayavedra-Soto L.A."/>
        </authorList>
    </citation>
    <scope>NUCLEOTIDE SEQUENCE [LARGE SCALE GENOMIC DNA]</scope>
    <source>
        <strain evidence="1 2">Ab1</strain>
    </source>
</reference>
<accession>A0A1V4I0L5</accession>
<dbReference type="Proteomes" id="UP000189940">
    <property type="component" value="Unassembled WGS sequence"/>
</dbReference>
<dbReference type="InterPro" id="IPR025633">
    <property type="entry name" value="DUF4291"/>
</dbReference>
<dbReference type="PANTHER" id="PTHR38567:SF1">
    <property type="entry name" value="DUF4291 DOMAIN-CONTAINING PROTEIN"/>
    <property type="match status" value="1"/>
</dbReference>
<dbReference type="OrthoDB" id="65842at2"/>
<comment type="caution">
    <text evidence="1">The sequence shown here is derived from an EMBL/GenBank/DDBJ whole genome shotgun (WGS) entry which is preliminary data.</text>
</comment>
<protein>
    <submittedName>
        <fullName evidence="1">Uncharacterized protein</fullName>
    </submittedName>
</protein>
<name>A0A1V4I0L5_NITVU</name>
<dbReference type="RefSeq" id="WP_079445996.1">
    <property type="nucleotide sequence ID" value="NZ_MWPQ01000023.1"/>
</dbReference>
<organism evidence="1 2">
    <name type="scientific">Nitrobacter vulgaris</name>
    <dbReference type="NCBI Taxonomy" id="29421"/>
    <lineage>
        <taxon>Bacteria</taxon>
        <taxon>Pseudomonadati</taxon>
        <taxon>Pseudomonadota</taxon>
        <taxon>Alphaproteobacteria</taxon>
        <taxon>Hyphomicrobiales</taxon>
        <taxon>Nitrobacteraceae</taxon>
        <taxon>Nitrobacter</taxon>
    </lineage>
</organism>
<evidence type="ECO:0000313" key="2">
    <source>
        <dbReference type="Proteomes" id="UP000189940"/>
    </source>
</evidence>